<organism evidence="3 4">
    <name type="scientific">Heligmosomoides polygyrus</name>
    <name type="common">Parasitic roundworm</name>
    <dbReference type="NCBI Taxonomy" id="6339"/>
    <lineage>
        <taxon>Eukaryota</taxon>
        <taxon>Metazoa</taxon>
        <taxon>Ecdysozoa</taxon>
        <taxon>Nematoda</taxon>
        <taxon>Chromadorea</taxon>
        <taxon>Rhabditida</taxon>
        <taxon>Rhabditina</taxon>
        <taxon>Rhabditomorpha</taxon>
        <taxon>Strongyloidea</taxon>
        <taxon>Heligmosomidae</taxon>
        <taxon>Heligmosomoides</taxon>
    </lineage>
</organism>
<accession>A0A3P7X7X9</accession>
<evidence type="ECO:0000313" key="2">
    <source>
        <dbReference type="EMBL" id="VDO26058.1"/>
    </source>
</evidence>
<name>A0A183F8Q0_HELPZ</name>
<feature type="region of interest" description="Disordered" evidence="1">
    <location>
        <begin position="129"/>
        <end position="148"/>
    </location>
</feature>
<keyword evidence="3" id="KW-1185">Reference proteome</keyword>
<evidence type="ECO:0000313" key="3">
    <source>
        <dbReference type="Proteomes" id="UP000050761"/>
    </source>
</evidence>
<reference evidence="2 3" key="1">
    <citation type="submission" date="2018-11" db="EMBL/GenBank/DDBJ databases">
        <authorList>
            <consortium name="Pathogen Informatics"/>
        </authorList>
    </citation>
    <scope>NUCLEOTIDE SEQUENCE [LARGE SCALE GENOMIC DNA]</scope>
</reference>
<protein>
    <submittedName>
        <fullName evidence="4">Integrase catalytic domain-containing protein</fullName>
    </submittedName>
</protein>
<dbReference type="WBParaSite" id="HPBE_0000254201-mRNA-1">
    <property type="protein sequence ID" value="HPBE_0000254201-mRNA-1"/>
    <property type="gene ID" value="HPBE_0000254201"/>
</dbReference>
<dbReference type="AlphaFoldDB" id="A0A183F8Q0"/>
<dbReference type="Proteomes" id="UP000050761">
    <property type="component" value="Unassembled WGS sequence"/>
</dbReference>
<dbReference type="EMBL" id="UZAH01004018">
    <property type="protein sequence ID" value="VDO26058.1"/>
    <property type="molecule type" value="Genomic_DNA"/>
</dbReference>
<evidence type="ECO:0000313" key="4">
    <source>
        <dbReference type="WBParaSite" id="HPBE_0000254201-mRNA-1"/>
    </source>
</evidence>
<gene>
    <name evidence="2" type="ORF">HPBE_LOCUS2543</name>
</gene>
<feature type="compositionally biased region" description="Basic and acidic residues" evidence="1">
    <location>
        <begin position="139"/>
        <end position="148"/>
    </location>
</feature>
<evidence type="ECO:0000256" key="1">
    <source>
        <dbReference type="SAM" id="MobiDB-lite"/>
    </source>
</evidence>
<reference evidence="4" key="2">
    <citation type="submission" date="2019-09" db="UniProtKB">
        <authorList>
            <consortium name="WormBaseParasite"/>
        </authorList>
    </citation>
    <scope>IDENTIFICATION</scope>
</reference>
<dbReference type="OrthoDB" id="5875212at2759"/>
<dbReference type="InterPro" id="IPR008042">
    <property type="entry name" value="Retrotrans_Pao"/>
</dbReference>
<proteinExistence type="predicted"/>
<sequence>MRSLLQIFSCGGKPLSRTCRGSEKLFVAGETPHSLAVFADASEIAICACVYILEEGSNYTLIMAKGRLPSVKAKTTMPEMELILNWLSTPRKENLGVFVENRLREICKIVEALVDLGIKVTFGYVSSSGNPADAGTRGLTKEEMDGHM</sequence>
<accession>A0A183F8Q0</accession>
<dbReference type="Pfam" id="PF05380">
    <property type="entry name" value="Peptidase_A17"/>
    <property type="match status" value="1"/>
</dbReference>